<protein>
    <recommendedName>
        <fullName evidence="6">TRAF-type domain-containing protein</fullName>
    </recommendedName>
</protein>
<feature type="domain" description="TRAF-type" evidence="6">
    <location>
        <begin position="8"/>
        <end position="51"/>
    </location>
</feature>
<keyword evidence="8" id="KW-1185">Reference proteome</keyword>
<feature type="region of interest" description="Disordered" evidence="5">
    <location>
        <begin position="300"/>
        <end position="327"/>
    </location>
</feature>
<sequence length="337" mass="36326">METLKRADFTKHSQQCVEVEVPCMHNDNGCPWTGARKSLTSHLSKCPYEAIKGFFVVNETRLSTLYEENTTLRQKLGNAEATIHSLRRDVDTARRALGPWWKSGDIVAHAPMEEFSEPSTSAQDSQRITEQSRWRAPNHFSPILTFSPESSLVSTTYEGGPFGASAGPSSDPALFASYFPSPSSTNHGDPSSIPAHAGTTLAPADPLARHLFPFSSRGPSDASPAPASHPVDRDTTLEGALCGLRGSAVALSGAIDALARRTDVALTTENLRMNEEVGALRAIVHGLRMQVHALITERNGGNPWGPTTTSSPSYYSHPPPPPHPPLMVNSTAQITKL</sequence>
<dbReference type="EMBL" id="SGPK01000074">
    <property type="protein sequence ID" value="THH09122.1"/>
    <property type="molecule type" value="Genomic_DNA"/>
</dbReference>
<evidence type="ECO:0000256" key="2">
    <source>
        <dbReference type="ARBA" id="ARBA00022771"/>
    </source>
</evidence>
<feature type="region of interest" description="Disordered" evidence="5">
    <location>
        <begin position="115"/>
        <end position="134"/>
    </location>
</feature>
<feature type="region of interest" description="Disordered" evidence="5">
    <location>
        <begin position="177"/>
        <end position="234"/>
    </location>
</feature>
<keyword evidence="4" id="KW-0175">Coiled coil</keyword>
<keyword evidence="3" id="KW-0862">Zinc</keyword>
<dbReference type="Pfam" id="PF15965">
    <property type="entry name" value="zf-TRAF_2"/>
    <property type="match status" value="1"/>
</dbReference>
<feature type="compositionally biased region" description="Low complexity" evidence="5">
    <location>
        <begin position="306"/>
        <end position="316"/>
    </location>
</feature>
<dbReference type="InterPro" id="IPR013083">
    <property type="entry name" value="Znf_RING/FYVE/PHD"/>
</dbReference>
<keyword evidence="2" id="KW-0863">Zinc-finger</keyword>
<feature type="compositionally biased region" description="Polar residues" evidence="5">
    <location>
        <begin position="180"/>
        <end position="189"/>
    </location>
</feature>
<dbReference type="OrthoDB" id="1630758at2759"/>
<reference evidence="7 8" key="1">
    <citation type="submission" date="2019-02" db="EMBL/GenBank/DDBJ databases">
        <title>Genome sequencing of the rare red list fungi Phellinidium pouzarii.</title>
        <authorList>
            <person name="Buettner E."/>
            <person name="Kellner H."/>
        </authorList>
    </citation>
    <scope>NUCLEOTIDE SEQUENCE [LARGE SCALE GENOMIC DNA]</scope>
    <source>
        <strain evidence="7 8">DSM 108285</strain>
    </source>
</reference>
<evidence type="ECO:0000313" key="7">
    <source>
        <dbReference type="EMBL" id="THH09122.1"/>
    </source>
</evidence>
<dbReference type="Gene3D" id="3.30.40.10">
    <property type="entry name" value="Zinc/RING finger domain, C3HC4 (zinc finger)"/>
    <property type="match status" value="1"/>
</dbReference>
<feature type="compositionally biased region" description="Polar residues" evidence="5">
    <location>
        <begin position="117"/>
        <end position="131"/>
    </location>
</feature>
<evidence type="ECO:0000256" key="3">
    <source>
        <dbReference type="ARBA" id="ARBA00022833"/>
    </source>
</evidence>
<name>A0A4S4LBM4_9AGAM</name>
<dbReference type="AlphaFoldDB" id="A0A4S4LBM4"/>
<proteinExistence type="predicted"/>
<comment type="caution">
    <text evidence="7">The sequence shown here is derived from an EMBL/GenBank/DDBJ whole genome shotgun (WGS) entry which is preliminary data.</text>
</comment>
<keyword evidence="1" id="KW-0479">Metal-binding</keyword>
<feature type="compositionally biased region" description="Low complexity" evidence="5">
    <location>
        <begin position="215"/>
        <end position="228"/>
    </location>
</feature>
<evidence type="ECO:0000259" key="6">
    <source>
        <dbReference type="Pfam" id="PF15965"/>
    </source>
</evidence>
<evidence type="ECO:0000256" key="1">
    <source>
        <dbReference type="ARBA" id="ARBA00022723"/>
    </source>
</evidence>
<evidence type="ECO:0000256" key="4">
    <source>
        <dbReference type="SAM" id="Coils"/>
    </source>
</evidence>
<dbReference type="SUPFAM" id="SSF49599">
    <property type="entry name" value="TRAF domain-like"/>
    <property type="match status" value="1"/>
</dbReference>
<dbReference type="Proteomes" id="UP000308199">
    <property type="component" value="Unassembled WGS sequence"/>
</dbReference>
<accession>A0A4S4LBM4</accession>
<organism evidence="7 8">
    <name type="scientific">Phellinidium pouzarii</name>
    <dbReference type="NCBI Taxonomy" id="167371"/>
    <lineage>
        <taxon>Eukaryota</taxon>
        <taxon>Fungi</taxon>
        <taxon>Dikarya</taxon>
        <taxon>Basidiomycota</taxon>
        <taxon>Agaricomycotina</taxon>
        <taxon>Agaricomycetes</taxon>
        <taxon>Hymenochaetales</taxon>
        <taxon>Hymenochaetaceae</taxon>
        <taxon>Phellinidium</taxon>
    </lineage>
</organism>
<dbReference type="GO" id="GO:0008270">
    <property type="term" value="F:zinc ion binding"/>
    <property type="evidence" value="ECO:0007669"/>
    <property type="project" value="UniProtKB-KW"/>
</dbReference>
<feature type="coiled-coil region" evidence="4">
    <location>
        <begin position="69"/>
        <end position="96"/>
    </location>
</feature>
<gene>
    <name evidence="7" type="ORF">EW145_g2229</name>
</gene>
<evidence type="ECO:0000256" key="5">
    <source>
        <dbReference type="SAM" id="MobiDB-lite"/>
    </source>
</evidence>
<dbReference type="InterPro" id="IPR001293">
    <property type="entry name" value="Znf_TRAF"/>
</dbReference>
<evidence type="ECO:0000313" key="8">
    <source>
        <dbReference type="Proteomes" id="UP000308199"/>
    </source>
</evidence>